<dbReference type="GO" id="GO:0000175">
    <property type="term" value="F:3'-5'-RNA exonuclease activity"/>
    <property type="evidence" value="ECO:0007669"/>
    <property type="project" value="TreeGrafter"/>
</dbReference>
<dbReference type="GO" id="GO:0000288">
    <property type="term" value="P:nuclear-transcribed mRNA catabolic process, deadenylation-dependent decay"/>
    <property type="evidence" value="ECO:0007669"/>
    <property type="project" value="TreeGrafter"/>
</dbReference>
<dbReference type="PhylomeDB" id="A0A0G4FL32"/>
<feature type="compositionally biased region" description="Low complexity" evidence="1">
    <location>
        <begin position="191"/>
        <end position="223"/>
    </location>
</feature>
<dbReference type="VEuPathDB" id="CryptoDB:Cvel_3481"/>
<evidence type="ECO:0000313" key="3">
    <source>
        <dbReference type="EMBL" id="CEM14689.1"/>
    </source>
</evidence>
<dbReference type="SUPFAM" id="SSF56219">
    <property type="entry name" value="DNase I-like"/>
    <property type="match status" value="1"/>
</dbReference>
<dbReference type="GO" id="GO:0005739">
    <property type="term" value="C:mitochondrion"/>
    <property type="evidence" value="ECO:0007669"/>
    <property type="project" value="TreeGrafter"/>
</dbReference>
<feature type="region of interest" description="Disordered" evidence="1">
    <location>
        <begin position="62"/>
        <end position="106"/>
    </location>
</feature>
<dbReference type="InterPro" id="IPR036691">
    <property type="entry name" value="Endo/exonu/phosph_ase_sf"/>
</dbReference>
<name>A0A0G4FL32_9ALVE</name>
<dbReference type="PANTHER" id="PTHR12121">
    <property type="entry name" value="CARBON CATABOLITE REPRESSOR PROTEIN 4"/>
    <property type="match status" value="1"/>
</dbReference>
<sequence length="720" mass="78598">MNSTPGGSGSSTAAADSHAVVRIVEEEPNLMVSLFWNGSRMNLNRLKDEPVSKLLPRIKINVEKALNKGKPKPKKQNPKKQKTENAPHTDGATQADTAPPAPEPPALEVCLLSLSGESVPDEWKCEEAFRKASSLQIGSKSLEIIVNPPTLLDFSVNCHALVDHPLAVHAQTEFATAEDFTFEWWEGEPPSVSGSATGNSSGSSSSGDGSSGAKSSSSPPSSSRLLHTGVVFSPPADSVGKEIFIKAFHPRLPEFGSSKVVGKVREGPLRGWREERMKKYVEMKARARGSLSSLEDQSDRMFSICSFNILAPVYARTPVAVQDMYPYATAADLDARYRRALLGREMQQIDADILCLQECSKAFYEEYLTALYPESSFYRLFCKKVSRSNEGCALVVRREAFELLEERTRLFRRDLFADPAFLPIVKEIRAKWPHFMGSVLPHMSTVIQLAALRHRKTGRLVVVGNSHFFFHPYARHIRTLQALLMAREVKRLAEAHTTRGDGGSGDEGGAAMILCGDLNSHPLTAPVHLLKQGQVPSTHSDWELGLRFRWSRETTEEGEEGGEASLEDVAVAEEEEAETGQEDPAKRAAEERELQAGEVGKEGAAHGEGASGTSGADWETAMGPEDLSEGPGVNVSIAPLELQCVYEAVGESLPFTNYVNGFNATLDWIFTDKRNTKVLGVLGVVEESQILPGLPSATYGSDHLSIAALLELKDKQSPIM</sequence>
<feature type="domain" description="Endonuclease/exonuclease/phosphatase" evidence="2">
    <location>
        <begin position="312"/>
        <end position="537"/>
    </location>
</feature>
<organism evidence="3">
    <name type="scientific">Chromera velia CCMP2878</name>
    <dbReference type="NCBI Taxonomy" id="1169474"/>
    <lineage>
        <taxon>Eukaryota</taxon>
        <taxon>Sar</taxon>
        <taxon>Alveolata</taxon>
        <taxon>Colpodellida</taxon>
        <taxon>Chromeraceae</taxon>
        <taxon>Chromera</taxon>
    </lineage>
</organism>
<feature type="region of interest" description="Disordered" evidence="1">
    <location>
        <begin position="553"/>
        <end position="631"/>
    </location>
</feature>
<feature type="compositionally biased region" description="Acidic residues" evidence="1">
    <location>
        <begin position="556"/>
        <end position="581"/>
    </location>
</feature>
<gene>
    <name evidence="3" type="ORF">Cvel_3481</name>
</gene>
<dbReference type="InterPro" id="IPR005135">
    <property type="entry name" value="Endo/exonuclease/phosphatase"/>
</dbReference>
<evidence type="ECO:0000259" key="2">
    <source>
        <dbReference type="Pfam" id="PF03372"/>
    </source>
</evidence>
<evidence type="ECO:0000256" key="1">
    <source>
        <dbReference type="SAM" id="MobiDB-lite"/>
    </source>
</evidence>
<dbReference type="EMBL" id="CDMZ01000452">
    <property type="protein sequence ID" value="CEM14689.1"/>
    <property type="molecule type" value="Genomic_DNA"/>
</dbReference>
<dbReference type="Gene3D" id="3.60.10.10">
    <property type="entry name" value="Endonuclease/exonuclease/phosphatase"/>
    <property type="match status" value="1"/>
</dbReference>
<dbReference type="Pfam" id="PF03372">
    <property type="entry name" value="Exo_endo_phos"/>
    <property type="match status" value="1"/>
</dbReference>
<dbReference type="PANTHER" id="PTHR12121:SF37">
    <property type="entry name" value="2',5'-PHOSPHODIESTERASE 12"/>
    <property type="match status" value="1"/>
</dbReference>
<feature type="region of interest" description="Disordered" evidence="1">
    <location>
        <begin position="186"/>
        <end position="227"/>
    </location>
</feature>
<dbReference type="AlphaFoldDB" id="A0A0G4FL32"/>
<feature type="compositionally biased region" description="Basic and acidic residues" evidence="1">
    <location>
        <begin position="583"/>
        <end position="605"/>
    </location>
</feature>
<feature type="compositionally biased region" description="Basic residues" evidence="1">
    <location>
        <begin position="67"/>
        <end position="80"/>
    </location>
</feature>
<protein>
    <recommendedName>
        <fullName evidence="2">Endonuclease/exonuclease/phosphatase domain-containing protein</fullName>
    </recommendedName>
</protein>
<accession>A0A0G4FL32</accession>
<reference evidence="3" key="1">
    <citation type="submission" date="2014-11" db="EMBL/GenBank/DDBJ databases">
        <authorList>
            <person name="Otto D Thomas"/>
            <person name="Naeem Raeece"/>
        </authorList>
    </citation>
    <scope>NUCLEOTIDE SEQUENCE</scope>
</reference>
<proteinExistence type="predicted"/>
<dbReference type="InterPro" id="IPR050410">
    <property type="entry name" value="CCR4/nocturin_mRNA_transcr"/>
</dbReference>